<dbReference type="SMART" id="SM00479">
    <property type="entry name" value="EXOIII"/>
    <property type="match status" value="1"/>
</dbReference>
<dbReference type="GeneID" id="100846776"/>
<dbReference type="InterPro" id="IPR011009">
    <property type="entry name" value="Kinase-like_dom_sf"/>
</dbReference>
<keyword evidence="1" id="KW-0808">Transferase</keyword>
<dbReference type="InterPro" id="IPR012337">
    <property type="entry name" value="RNaseH-like_sf"/>
</dbReference>
<reference evidence="7" key="2">
    <citation type="submission" date="2017-06" db="EMBL/GenBank/DDBJ databases">
        <title>WGS assembly of Brachypodium distachyon.</title>
        <authorList>
            <consortium name="The International Brachypodium Initiative"/>
            <person name="Lucas S."/>
            <person name="Harmon-Smith M."/>
            <person name="Lail K."/>
            <person name="Tice H."/>
            <person name="Grimwood J."/>
            <person name="Bruce D."/>
            <person name="Barry K."/>
            <person name="Shu S."/>
            <person name="Lindquist E."/>
            <person name="Wang M."/>
            <person name="Pitluck S."/>
            <person name="Vogel J.P."/>
            <person name="Garvin D.F."/>
            <person name="Mockler T.C."/>
            <person name="Schmutz J."/>
            <person name="Rokhsar D."/>
            <person name="Bevan M.W."/>
        </authorList>
    </citation>
    <scope>NUCLEOTIDE SEQUENCE</scope>
    <source>
        <strain evidence="7">Bd21</strain>
    </source>
</reference>
<dbReference type="Pfam" id="PF00929">
    <property type="entry name" value="RNase_T"/>
    <property type="match status" value="1"/>
</dbReference>
<dbReference type="InterPro" id="IPR047201">
    <property type="entry name" value="ERI-1_3'hExo-like"/>
</dbReference>
<evidence type="ECO:0000256" key="5">
    <source>
        <dbReference type="PROSITE-ProRule" id="PRU10141"/>
    </source>
</evidence>
<accession>A0A0Q3HEE2</accession>
<dbReference type="InterPro" id="IPR013520">
    <property type="entry name" value="Ribonucl_H"/>
</dbReference>
<evidence type="ECO:0000259" key="6">
    <source>
        <dbReference type="PROSITE" id="PS50011"/>
    </source>
</evidence>
<name>A0A0Q3HEE2_BRADI</name>
<dbReference type="InterPro" id="IPR000719">
    <property type="entry name" value="Prot_kinase_dom"/>
</dbReference>
<dbReference type="InterPro" id="IPR017441">
    <property type="entry name" value="Protein_kinase_ATP_BS"/>
</dbReference>
<evidence type="ECO:0000313" key="9">
    <source>
        <dbReference type="Proteomes" id="UP000008810"/>
    </source>
</evidence>
<evidence type="ECO:0000256" key="1">
    <source>
        <dbReference type="ARBA" id="ARBA00022679"/>
    </source>
</evidence>
<dbReference type="Gene3D" id="1.10.510.10">
    <property type="entry name" value="Transferase(Phosphotransferase) domain 1"/>
    <property type="match status" value="1"/>
</dbReference>
<dbReference type="PANTHER" id="PTHR45707:SF70">
    <property type="entry name" value="PROTEIN KINASE DOMAIN-CONTAINING PROTEIN"/>
    <property type="match status" value="1"/>
</dbReference>
<keyword evidence="2 5" id="KW-0547">Nucleotide-binding</keyword>
<dbReference type="InterPro" id="IPR036397">
    <property type="entry name" value="RNaseH_sf"/>
</dbReference>
<dbReference type="GO" id="GO:0003676">
    <property type="term" value="F:nucleic acid binding"/>
    <property type="evidence" value="ECO:0007669"/>
    <property type="project" value="InterPro"/>
</dbReference>
<dbReference type="SUPFAM" id="SSF56112">
    <property type="entry name" value="Protein kinase-like (PK-like)"/>
    <property type="match status" value="1"/>
</dbReference>
<dbReference type="AlphaFoldDB" id="A0A0Q3HEE2"/>
<dbReference type="CDD" id="cd06133">
    <property type="entry name" value="ERI-1_3'hExo_like"/>
    <property type="match status" value="1"/>
</dbReference>
<dbReference type="Proteomes" id="UP000008810">
    <property type="component" value="Chromosome 1"/>
</dbReference>
<dbReference type="PROSITE" id="PS00108">
    <property type="entry name" value="PROTEIN_KINASE_ST"/>
    <property type="match status" value="1"/>
</dbReference>
<dbReference type="OrthoDB" id="438618at2759"/>
<dbReference type="KEGG" id="bdi:100846776"/>
<dbReference type="EnsemblPlants" id="KQK21136">
    <property type="protein sequence ID" value="KQK21136"/>
    <property type="gene ID" value="BRADI_1g58930v3"/>
</dbReference>
<evidence type="ECO:0000313" key="7">
    <source>
        <dbReference type="EMBL" id="KQK21136.1"/>
    </source>
</evidence>
<dbReference type="RefSeq" id="XP_024313843.1">
    <property type="nucleotide sequence ID" value="XM_024458075.1"/>
</dbReference>
<dbReference type="EMBL" id="CM000880">
    <property type="protein sequence ID" value="KQK21136.1"/>
    <property type="molecule type" value="Genomic_DNA"/>
</dbReference>
<dbReference type="PROSITE" id="PS00107">
    <property type="entry name" value="PROTEIN_KINASE_ATP"/>
    <property type="match status" value="1"/>
</dbReference>
<reference evidence="7 8" key="1">
    <citation type="journal article" date="2010" name="Nature">
        <title>Genome sequencing and analysis of the model grass Brachypodium distachyon.</title>
        <authorList>
            <consortium name="International Brachypodium Initiative"/>
        </authorList>
    </citation>
    <scope>NUCLEOTIDE SEQUENCE [LARGE SCALE GENOMIC DNA]</scope>
    <source>
        <strain evidence="7">Bd21</strain>
        <strain evidence="8">cv. Bd21</strain>
    </source>
</reference>
<organism evidence="7">
    <name type="scientific">Brachypodium distachyon</name>
    <name type="common">Purple false brome</name>
    <name type="synonym">Trachynia distachya</name>
    <dbReference type="NCBI Taxonomy" id="15368"/>
    <lineage>
        <taxon>Eukaryota</taxon>
        <taxon>Viridiplantae</taxon>
        <taxon>Streptophyta</taxon>
        <taxon>Embryophyta</taxon>
        <taxon>Tracheophyta</taxon>
        <taxon>Spermatophyta</taxon>
        <taxon>Magnoliopsida</taxon>
        <taxon>Liliopsida</taxon>
        <taxon>Poales</taxon>
        <taxon>Poaceae</taxon>
        <taxon>BOP clade</taxon>
        <taxon>Pooideae</taxon>
        <taxon>Stipodae</taxon>
        <taxon>Brachypodieae</taxon>
        <taxon>Brachypodium</taxon>
    </lineage>
</organism>
<evidence type="ECO:0000313" key="8">
    <source>
        <dbReference type="EnsemblPlants" id="KQK21135"/>
    </source>
</evidence>
<feature type="binding site" evidence="5">
    <location>
        <position position="66"/>
    </location>
    <ligand>
        <name>ATP</name>
        <dbReference type="ChEBI" id="CHEBI:30616"/>
    </ligand>
</feature>
<evidence type="ECO:0000256" key="4">
    <source>
        <dbReference type="ARBA" id="ARBA00022840"/>
    </source>
</evidence>
<keyword evidence="4 5" id="KW-0067">ATP-binding</keyword>
<evidence type="ECO:0000256" key="3">
    <source>
        <dbReference type="ARBA" id="ARBA00022777"/>
    </source>
</evidence>
<dbReference type="RefSeq" id="XP_024313844.1">
    <property type="nucleotide sequence ID" value="XM_024458076.1"/>
</dbReference>
<dbReference type="FunFam" id="1.10.510.10:FF:000870">
    <property type="entry name" value="OSJNBa0016N04.16-like protein"/>
    <property type="match status" value="1"/>
</dbReference>
<dbReference type="GO" id="GO:0004672">
    <property type="term" value="F:protein kinase activity"/>
    <property type="evidence" value="ECO:0007669"/>
    <property type="project" value="InterPro"/>
</dbReference>
<dbReference type="STRING" id="15368.A0A0Q3HEE2"/>
<dbReference type="SMART" id="SM00220">
    <property type="entry name" value="S_TKc"/>
    <property type="match status" value="1"/>
</dbReference>
<gene>
    <name evidence="8" type="primary">LOC100846776</name>
    <name evidence="7" type="ORF">BRADI_1g58930v3</name>
</gene>
<dbReference type="GO" id="GO:0005524">
    <property type="term" value="F:ATP binding"/>
    <property type="evidence" value="ECO:0007669"/>
    <property type="project" value="UniProtKB-UniRule"/>
</dbReference>
<dbReference type="SUPFAM" id="SSF53098">
    <property type="entry name" value="Ribonuclease H-like"/>
    <property type="match status" value="1"/>
</dbReference>
<dbReference type="InterPro" id="IPR008271">
    <property type="entry name" value="Ser/Thr_kinase_AS"/>
</dbReference>
<keyword evidence="3" id="KW-0418">Kinase</keyword>
<keyword evidence="9" id="KW-1185">Reference proteome</keyword>
<proteinExistence type="predicted"/>
<dbReference type="PANTHER" id="PTHR45707">
    <property type="entry name" value="C2 CALCIUM/LIPID-BINDING PLANT PHOSPHORIBOSYLTRANSFERASE FAMILY PROTEIN"/>
    <property type="match status" value="1"/>
</dbReference>
<feature type="domain" description="Protein kinase" evidence="6">
    <location>
        <begin position="38"/>
        <end position="302"/>
    </location>
</feature>
<dbReference type="EMBL" id="CM000880">
    <property type="protein sequence ID" value="KQK21135.1"/>
    <property type="molecule type" value="Genomic_DNA"/>
</dbReference>
<dbReference type="Gramene" id="KQK21135">
    <property type="protein sequence ID" value="KQK21135"/>
    <property type="gene ID" value="BRADI_1g58930v3"/>
</dbReference>
<dbReference type="RefSeq" id="XP_010228451.1">
    <property type="nucleotide sequence ID" value="XM_010230149.3"/>
</dbReference>
<dbReference type="Gene3D" id="3.30.420.10">
    <property type="entry name" value="Ribonuclease H-like superfamily/Ribonuclease H"/>
    <property type="match status" value="1"/>
</dbReference>
<dbReference type="EnsemblPlants" id="KQK21135">
    <property type="protein sequence ID" value="KQK21135"/>
    <property type="gene ID" value="BRADI_1g58930v3"/>
</dbReference>
<dbReference type="ExpressionAtlas" id="A0A0Q3HEE2">
    <property type="expression patterns" value="baseline"/>
</dbReference>
<dbReference type="Pfam" id="PF00069">
    <property type="entry name" value="Pkinase"/>
    <property type="match status" value="1"/>
</dbReference>
<reference evidence="8" key="3">
    <citation type="submission" date="2018-08" db="UniProtKB">
        <authorList>
            <consortium name="EnsemblPlants"/>
        </authorList>
    </citation>
    <scope>IDENTIFICATION</scope>
    <source>
        <strain evidence="8">cv. Bd21</strain>
    </source>
</reference>
<dbReference type="PROSITE" id="PS50011">
    <property type="entry name" value="PROTEIN_KINASE_DOM"/>
    <property type="match status" value="1"/>
</dbReference>
<dbReference type="GO" id="GO:0000175">
    <property type="term" value="F:3'-5'-RNA exonuclease activity"/>
    <property type="evidence" value="ECO:0007669"/>
    <property type="project" value="InterPro"/>
</dbReference>
<dbReference type="Gene3D" id="3.30.200.20">
    <property type="entry name" value="Phosphorylase Kinase, domain 1"/>
    <property type="match status" value="1"/>
</dbReference>
<evidence type="ECO:0000256" key="2">
    <source>
        <dbReference type="ARBA" id="ARBA00022741"/>
    </source>
</evidence>
<sequence length="566" mass="64421">MDRQSTIGPSDLEHMLLDESVEPRELPLSLLENITGGFSCDQEIGSGGFAVVYKGTLPNRLVAVKKLINLHAYENKFTQEVGCLTKAKHKNIVRFLGYCADTQGQVKNMDNNFVLAELRERLLCFEYLPGSLDVYIKDISNGLQWKKSYQIIKGICEGLHYLHENHIAHLDMKPSNILLDDNKEPKIADFGLSRWFGENKTRTITSSLVGTLGYMAPEYFSGEITLKFDIFSLGVIISEILTGKKHHDEIDEVFESWRNMVDIRENQLEQIRVCAEIGKECRDNNPKRRPSTQNILDRLVKMERTRWSTETSGSTSSVTTADRFCNASPCQRPVFKEQRHDLGDGKHINITGLLDYFVVVDFKATCEKGLMFNPQEIIEFSSVLVDPVTGNSESPPFHSYLRPQERPVLTDFCREYNGIQQTDVDKGIVLAEALPKHEAWLKEAETKKGRALRFAIVTWGDWDCRSMLDRECRHKGVASPQYFHQWIDLKIPFMDKFGREYIPGSALKALTEAGLLWEGRRNGGFYNAHNKARLLGFLVQQGVQFSITSKLEQKPAPKLLYSVLQG</sequence>
<dbReference type="Gramene" id="KQK21136">
    <property type="protein sequence ID" value="KQK21136"/>
    <property type="gene ID" value="BRADI_1g58930v3"/>
</dbReference>
<protein>
    <recommendedName>
        <fullName evidence="6">Protein kinase domain-containing protein</fullName>
    </recommendedName>
</protein>